<dbReference type="Proteomes" id="UP000724874">
    <property type="component" value="Unassembled WGS sequence"/>
</dbReference>
<proteinExistence type="predicted"/>
<accession>A0A9P5THB8</accession>
<sequence length="131" mass="14726">RCDEIKLDGSLKPQTQIRDSYIHGQKMRASMTYLFGHTLSLGSCPWQKSEVSRKMSGNPSISEQVSSYMMSLRTRKVRSGETLTSARAITSETLKKLYDKNNKPQNSKIKDYEPSSQLQAADIDDWGGGMT</sequence>
<reference evidence="2" key="1">
    <citation type="submission" date="2020-11" db="EMBL/GenBank/DDBJ databases">
        <authorList>
            <consortium name="DOE Joint Genome Institute"/>
            <person name="Ahrendt S."/>
            <person name="Riley R."/>
            <person name="Andreopoulos W."/>
            <person name="LaButti K."/>
            <person name="Pangilinan J."/>
            <person name="Ruiz-duenas F.J."/>
            <person name="Barrasa J.M."/>
            <person name="Sanchez-Garcia M."/>
            <person name="Camarero S."/>
            <person name="Miyauchi S."/>
            <person name="Serrano A."/>
            <person name="Linde D."/>
            <person name="Babiker R."/>
            <person name="Drula E."/>
            <person name="Ayuso-Fernandez I."/>
            <person name="Pacheco R."/>
            <person name="Padilla G."/>
            <person name="Ferreira P."/>
            <person name="Barriuso J."/>
            <person name="Kellner H."/>
            <person name="Castanera R."/>
            <person name="Alfaro M."/>
            <person name="Ramirez L."/>
            <person name="Pisabarro A.G."/>
            <person name="Kuo A."/>
            <person name="Tritt A."/>
            <person name="Lipzen A."/>
            <person name="He G."/>
            <person name="Yan M."/>
            <person name="Ng V."/>
            <person name="Cullen D."/>
            <person name="Martin F."/>
            <person name="Rosso M.-N."/>
            <person name="Henrissat B."/>
            <person name="Hibbett D."/>
            <person name="Martinez A.T."/>
            <person name="Grigoriev I.V."/>
        </authorList>
    </citation>
    <scope>NUCLEOTIDE SEQUENCE</scope>
    <source>
        <strain evidence="2">AH 44721</strain>
    </source>
</reference>
<dbReference type="EMBL" id="JADNYJ010000167">
    <property type="protein sequence ID" value="KAF8877664.1"/>
    <property type="molecule type" value="Genomic_DNA"/>
</dbReference>
<comment type="caution">
    <text evidence="2">The sequence shown here is derived from an EMBL/GenBank/DDBJ whole genome shotgun (WGS) entry which is preliminary data.</text>
</comment>
<evidence type="ECO:0000256" key="1">
    <source>
        <dbReference type="SAM" id="MobiDB-lite"/>
    </source>
</evidence>
<feature type="non-terminal residue" evidence="2">
    <location>
        <position position="1"/>
    </location>
</feature>
<feature type="compositionally biased region" description="Basic and acidic residues" evidence="1">
    <location>
        <begin position="97"/>
        <end position="113"/>
    </location>
</feature>
<evidence type="ECO:0000313" key="2">
    <source>
        <dbReference type="EMBL" id="KAF8877664.1"/>
    </source>
</evidence>
<keyword evidence="3" id="KW-1185">Reference proteome</keyword>
<organism evidence="2 3">
    <name type="scientific">Gymnopilus junonius</name>
    <name type="common">Spectacular rustgill mushroom</name>
    <name type="synonym">Gymnopilus spectabilis subsp. junonius</name>
    <dbReference type="NCBI Taxonomy" id="109634"/>
    <lineage>
        <taxon>Eukaryota</taxon>
        <taxon>Fungi</taxon>
        <taxon>Dikarya</taxon>
        <taxon>Basidiomycota</taxon>
        <taxon>Agaricomycotina</taxon>
        <taxon>Agaricomycetes</taxon>
        <taxon>Agaricomycetidae</taxon>
        <taxon>Agaricales</taxon>
        <taxon>Agaricineae</taxon>
        <taxon>Hymenogastraceae</taxon>
        <taxon>Gymnopilus</taxon>
    </lineage>
</organism>
<feature type="region of interest" description="Disordered" evidence="1">
    <location>
        <begin position="97"/>
        <end position="131"/>
    </location>
</feature>
<dbReference type="OrthoDB" id="3163890at2759"/>
<evidence type="ECO:0000313" key="3">
    <source>
        <dbReference type="Proteomes" id="UP000724874"/>
    </source>
</evidence>
<gene>
    <name evidence="2" type="ORF">CPB84DRAFT_1658248</name>
</gene>
<name>A0A9P5THB8_GYMJU</name>
<feature type="non-terminal residue" evidence="2">
    <location>
        <position position="131"/>
    </location>
</feature>
<protein>
    <submittedName>
        <fullName evidence="2">Uncharacterized protein</fullName>
    </submittedName>
</protein>
<dbReference type="AlphaFoldDB" id="A0A9P5THB8"/>